<dbReference type="EC" id="2.3.-.-" evidence="4"/>
<gene>
    <name evidence="4" type="ORF">ACFQZ8_27530</name>
</gene>
<protein>
    <submittedName>
        <fullName evidence="4">GNAT family N-acetyltransferase</fullName>
        <ecNumber evidence="4">2.3.-.-</ecNumber>
    </submittedName>
</protein>
<keyword evidence="1 4" id="KW-0808">Transferase</keyword>
<dbReference type="InterPro" id="IPR000182">
    <property type="entry name" value="GNAT_dom"/>
</dbReference>
<dbReference type="EMBL" id="JBHTHM010002170">
    <property type="protein sequence ID" value="MFD0787673.1"/>
    <property type="molecule type" value="Genomic_DNA"/>
</dbReference>
<comment type="caution">
    <text evidence="4">The sequence shown here is derived from an EMBL/GenBank/DDBJ whole genome shotgun (WGS) entry which is preliminary data.</text>
</comment>
<dbReference type="InterPro" id="IPR050832">
    <property type="entry name" value="Bact_Acetyltransf"/>
</dbReference>
<dbReference type="PROSITE" id="PS51186">
    <property type="entry name" value="GNAT"/>
    <property type="match status" value="1"/>
</dbReference>
<evidence type="ECO:0000256" key="2">
    <source>
        <dbReference type="ARBA" id="ARBA00023315"/>
    </source>
</evidence>
<dbReference type="Pfam" id="PF00583">
    <property type="entry name" value="Acetyltransf_1"/>
    <property type="match status" value="1"/>
</dbReference>
<evidence type="ECO:0000313" key="4">
    <source>
        <dbReference type="EMBL" id="MFD0787673.1"/>
    </source>
</evidence>
<dbReference type="CDD" id="cd04301">
    <property type="entry name" value="NAT_SF"/>
    <property type="match status" value="1"/>
</dbReference>
<dbReference type="Gene3D" id="3.40.630.30">
    <property type="match status" value="1"/>
</dbReference>
<evidence type="ECO:0000259" key="3">
    <source>
        <dbReference type="PROSITE" id="PS51186"/>
    </source>
</evidence>
<evidence type="ECO:0000313" key="5">
    <source>
        <dbReference type="Proteomes" id="UP001597053"/>
    </source>
</evidence>
<organism evidence="4 5">
    <name type="scientific">Micromonospora azadirachtae</name>
    <dbReference type="NCBI Taxonomy" id="1970735"/>
    <lineage>
        <taxon>Bacteria</taxon>
        <taxon>Bacillati</taxon>
        <taxon>Actinomycetota</taxon>
        <taxon>Actinomycetes</taxon>
        <taxon>Micromonosporales</taxon>
        <taxon>Micromonosporaceae</taxon>
        <taxon>Micromonospora</taxon>
    </lineage>
</organism>
<evidence type="ECO:0000256" key="1">
    <source>
        <dbReference type="ARBA" id="ARBA00022679"/>
    </source>
</evidence>
<dbReference type="Proteomes" id="UP001597053">
    <property type="component" value="Unassembled WGS sequence"/>
</dbReference>
<dbReference type="SUPFAM" id="SSF55729">
    <property type="entry name" value="Acyl-CoA N-acyltransferases (Nat)"/>
    <property type="match status" value="1"/>
</dbReference>
<dbReference type="InterPro" id="IPR016181">
    <property type="entry name" value="Acyl_CoA_acyltransferase"/>
</dbReference>
<keyword evidence="5" id="KW-1185">Reference proteome</keyword>
<keyword evidence="2 4" id="KW-0012">Acyltransferase</keyword>
<dbReference type="GO" id="GO:0016746">
    <property type="term" value="F:acyltransferase activity"/>
    <property type="evidence" value="ECO:0007669"/>
    <property type="project" value="UniProtKB-KW"/>
</dbReference>
<sequence length="136" mass="14725">MTITIASFDATDTAAIEAAYRVGSAANDADVPGYPPFCRRRFEAIMRHPMPGVRTLSALARADGEAVGYLTLQLPQLDNTENATVELTVDPAYRRHGVGRALHEHCLRLLREQGRKRVIGMAVSALPDGPPRSEAG</sequence>
<feature type="non-terminal residue" evidence="4">
    <location>
        <position position="136"/>
    </location>
</feature>
<reference evidence="5" key="1">
    <citation type="journal article" date="2019" name="Int. J. Syst. Evol. Microbiol.">
        <title>The Global Catalogue of Microorganisms (GCM) 10K type strain sequencing project: providing services to taxonomists for standard genome sequencing and annotation.</title>
        <authorList>
            <consortium name="The Broad Institute Genomics Platform"/>
            <consortium name="The Broad Institute Genome Sequencing Center for Infectious Disease"/>
            <person name="Wu L."/>
            <person name="Ma J."/>
        </authorList>
    </citation>
    <scope>NUCLEOTIDE SEQUENCE [LARGE SCALE GENOMIC DNA]</scope>
    <source>
        <strain evidence="5">JCM 32148</strain>
    </source>
</reference>
<name>A0ABW3A9N2_9ACTN</name>
<feature type="domain" description="N-acetyltransferase" evidence="3">
    <location>
        <begin position="3"/>
        <end position="136"/>
    </location>
</feature>
<proteinExistence type="predicted"/>
<accession>A0ABW3A9N2</accession>
<dbReference type="PANTHER" id="PTHR43877">
    <property type="entry name" value="AMINOALKYLPHOSPHONATE N-ACETYLTRANSFERASE-RELATED-RELATED"/>
    <property type="match status" value="1"/>
</dbReference>